<proteinExistence type="predicted"/>
<dbReference type="Gene3D" id="3.40.390.10">
    <property type="entry name" value="Collagenase (Catalytic Domain)"/>
    <property type="match status" value="1"/>
</dbReference>
<dbReference type="InterPro" id="IPR026444">
    <property type="entry name" value="Secre_tail"/>
</dbReference>
<dbReference type="SUPFAM" id="SSF63829">
    <property type="entry name" value="Calcium-dependent phosphotriesterase"/>
    <property type="match status" value="1"/>
</dbReference>
<dbReference type="InterPro" id="IPR013783">
    <property type="entry name" value="Ig-like_fold"/>
</dbReference>
<dbReference type="SUPFAM" id="SSF49265">
    <property type="entry name" value="Fibronectin type III"/>
    <property type="match status" value="1"/>
</dbReference>
<dbReference type="Proteomes" id="UP000238375">
    <property type="component" value="Unassembled WGS sequence"/>
</dbReference>
<feature type="domain" description="Secretion system C-terminal sorting" evidence="1">
    <location>
        <begin position="1144"/>
        <end position="1211"/>
    </location>
</feature>
<dbReference type="RefSeq" id="WP_106138817.1">
    <property type="nucleotide sequence ID" value="NZ_PVTE01000013.1"/>
</dbReference>
<dbReference type="Pfam" id="PF18962">
    <property type="entry name" value="Por_Secre_tail"/>
    <property type="match status" value="1"/>
</dbReference>
<dbReference type="Gene3D" id="2.60.40.10">
    <property type="entry name" value="Immunoglobulins"/>
    <property type="match status" value="2"/>
</dbReference>
<accession>A0A2T0SR80</accession>
<organism evidence="2 3">
    <name type="scientific">Spirosoma oryzae</name>
    <dbReference type="NCBI Taxonomy" id="1469603"/>
    <lineage>
        <taxon>Bacteria</taxon>
        <taxon>Pseudomonadati</taxon>
        <taxon>Bacteroidota</taxon>
        <taxon>Cytophagia</taxon>
        <taxon>Cytophagales</taxon>
        <taxon>Cytophagaceae</taxon>
        <taxon>Spirosoma</taxon>
    </lineage>
</organism>
<dbReference type="EMBL" id="PVTE01000013">
    <property type="protein sequence ID" value="PRY35910.1"/>
    <property type="molecule type" value="Genomic_DNA"/>
</dbReference>
<dbReference type="InterPro" id="IPR024079">
    <property type="entry name" value="MetalloPept_cat_dom_sf"/>
</dbReference>
<dbReference type="NCBIfam" id="TIGR04183">
    <property type="entry name" value="Por_Secre_tail"/>
    <property type="match status" value="1"/>
</dbReference>
<dbReference type="Gene3D" id="2.130.10.10">
    <property type="entry name" value="YVTN repeat-like/Quinoprotein amine dehydrogenase"/>
    <property type="match status" value="1"/>
</dbReference>
<protein>
    <submittedName>
        <fullName evidence="2">Putative secreted protein (Por secretion system target)</fullName>
    </submittedName>
</protein>
<dbReference type="AlphaFoldDB" id="A0A2T0SR80"/>
<dbReference type="Pfam" id="PF13688">
    <property type="entry name" value="Reprolysin_5"/>
    <property type="match status" value="1"/>
</dbReference>
<dbReference type="InterPro" id="IPR015943">
    <property type="entry name" value="WD40/YVTN_repeat-like_dom_sf"/>
</dbReference>
<gene>
    <name evidence="2" type="ORF">CLV58_11338</name>
</gene>
<comment type="caution">
    <text evidence="2">The sequence shown here is derived from an EMBL/GenBank/DDBJ whole genome shotgun (WGS) entry which is preliminary data.</text>
</comment>
<keyword evidence="3" id="KW-1185">Reference proteome</keyword>
<reference evidence="2 3" key="1">
    <citation type="submission" date="2018-03" db="EMBL/GenBank/DDBJ databases">
        <title>Genomic Encyclopedia of Archaeal and Bacterial Type Strains, Phase II (KMG-II): from individual species to whole genera.</title>
        <authorList>
            <person name="Goeker M."/>
        </authorList>
    </citation>
    <scope>NUCLEOTIDE SEQUENCE [LARGE SCALE GENOMIC DNA]</scope>
    <source>
        <strain evidence="2 3">DSM 28354</strain>
    </source>
</reference>
<evidence type="ECO:0000313" key="3">
    <source>
        <dbReference type="Proteomes" id="UP000238375"/>
    </source>
</evidence>
<evidence type="ECO:0000259" key="1">
    <source>
        <dbReference type="Pfam" id="PF18962"/>
    </source>
</evidence>
<dbReference type="GO" id="GO:0008237">
    <property type="term" value="F:metallopeptidase activity"/>
    <property type="evidence" value="ECO:0007669"/>
    <property type="project" value="InterPro"/>
</dbReference>
<name>A0A2T0SR80_9BACT</name>
<sequence>MRFHFLPVFFVLVFLVSISGLAQPKFVCGTSDHNLPDSVLRLMSLPPETLMKARAGVGSQYVCRLALEIDSDTYLTYEKDTNRLKEALLKQIASVSAVYEREINTRLVVVLININKDPAKDPYAGENNIYILSNRFNDVWSKSVNAVPYDKRLYVYTKSLTGGAVGLGGGKQAIAYLGKFIIAHELGHTFDSPHTHSCNWAGGPLDFCVNSEGDCYKESLDQTAGTIMGYCGTLDTFHPRCQAIMLNHADKNLPKRTRPDSPPILPATITLAGSPFLMWAAAPMADNYTVELATDPSFGEIALRDTVDINGVRLDRLVTERSYYLRIRALSLLGNSDWSATSRLQFDPLNPVGPRLISPAQDTRFFDDAQPPIRLSLEPVAGATGYEVELTTPTDVNFTSPFSRQMVSTPFLDVTGVQGNNLIFWRVRASTRRGKTAWSTTGRFLVRQALALNLPGPVNGVLPTRFPINCSAQTAGSTIRLTLSKQASFGSVVWTREYKGNYYQYVSMLDSLSPASTYYLKLEEILNGPHPASSSTTGMINQVVQSFRTAAASLSDRWSFINGHTVKGYPTGGYTNGAMFSDKGAWVRHSASLLRIDADSLLAYQYERALTGGQLGNVISGVSTDRDGNVLVTNSISTGGNAANPTDQLVVLDGRYGRILTRFPIISDRSVRYQNPNRQIIISNRIIYELKNGKVTALMNVPTNASVEEVVLQSNYCWIRTTNYTSSRNELIRIALDTRVVSVFSQENTPLLTQYLNELAVDQTGQLWIRQSSTNYPLIQFDGANWTGLTAASLPFYTASSLTTDRAGVVHVLSNNNVIYRYASATWQKVVDLNPSFNMVTVLGRMQIDNQGKFWFTSRFGLMCYDPCLAMTTPRISTSLPVVNYGESIVLQADGCVSANWSWTDSQGNSAERLVAGTNQLTAVPQYNTTYRVRCQNEGCASKASSPVEVAVRPVLMLKGLQKRTFCPREAVLATYSLRGAATDAFRLTIKNDEQRLTLMPDNRDSTLTAYLPESVTAGVYWVSLESVQPVIKAIDSVRITVHALPVARLSSDKAAVVPGDSIQISVALTGAAPWQFNRWDRQMTRTSETPYVTTIKAIRDSTYRLTVSGLSDANCTGGIVSNVLTISSLILATESPAPDGLSVYPNPATGQLTIEGDAVTGIRLLRLIDGQGREVNRQQPASQSKREIWDVSTLPTGLYILQISLSNGQQSLWKINKQ</sequence>
<dbReference type="OrthoDB" id="1522095at2"/>
<evidence type="ECO:0000313" key="2">
    <source>
        <dbReference type="EMBL" id="PRY35910.1"/>
    </source>
</evidence>
<dbReference type="SUPFAM" id="SSF55486">
    <property type="entry name" value="Metalloproteases ('zincins'), catalytic domain"/>
    <property type="match status" value="1"/>
</dbReference>
<dbReference type="InterPro" id="IPR036116">
    <property type="entry name" value="FN3_sf"/>
</dbReference>